<feature type="domain" description="ChrR-like cupin" evidence="2">
    <location>
        <begin position="149"/>
        <end position="239"/>
    </location>
</feature>
<dbReference type="InterPro" id="IPR025979">
    <property type="entry name" value="ChrR-like_cupin_dom"/>
</dbReference>
<dbReference type="Gene3D" id="1.10.10.1320">
    <property type="entry name" value="Anti-sigma factor, zinc-finger domain"/>
    <property type="match status" value="1"/>
</dbReference>
<dbReference type="NCBIfam" id="TIGR02451">
    <property type="entry name" value="anti_sig_ChrR"/>
    <property type="match status" value="1"/>
</dbReference>
<dbReference type="Gene3D" id="2.60.120.10">
    <property type="entry name" value="Jelly Rolls"/>
    <property type="match status" value="1"/>
</dbReference>
<dbReference type="CDD" id="cd20301">
    <property type="entry name" value="cupin_ChrR"/>
    <property type="match status" value="1"/>
</dbReference>
<dbReference type="Proteomes" id="UP000672602">
    <property type="component" value="Unassembled WGS sequence"/>
</dbReference>
<dbReference type="InterPro" id="IPR014710">
    <property type="entry name" value="RmlC-like_jellyroll"/>
</dbReference>
<dbReference type="Pfam" id="PF12973">
    <property type="entry name" value="Cupin_7"/>
    <property type="match status" value="1"/>
</dbReference>
<evidence type="ECO:0000313" key="3">
    <source>
        <dbReference type="EMBL" id="MBP5856347.1"/>
    </source>
</evidence>
<dbReference type="SUPFAM" id="SSF51182">
    <property type="entry name" value="RmlC-like cupins"/>
    <property type="match status" value="1"/>
</dbReference>
<dbReference type="RefSeq" id="WP_210680929.1">
    <property type="nucleotide sequence ID" value="NZ_JAGMWN010000002.1"/>
</dbReference>
<proteinExistence type="predicted"/>
<dbReference type="InterPro" id="IPR012807">
    <property type="entry name" value="Anti-sigma_ChrR"/>
</dbReference>
<gene>
    <name evidence="3" type="ORF">KAJ83_04965</name>
</gene>
<dbReference type="InterPro" id="IPR011051">
    <property type="entry name" value="RmlC_Cupin_sf"/>
</dbReference>
<accession>A0A8J7V200</accession>
<evidence type="ECO:0000256" key="1">
    <source>
        <dbReference type="SAM" id="MobiDB-lite"/>
    </source>
</evidence>
<evidence type="ECO:0000313" key="4">
    <source>
        <dbReference type="Proteomes" id="UP000672602"/>
    </source>
</evidence>
<dbReference type="EMBL" id="JAGMWN010000002">
    <property type="protein sequence ID" value="MBP5856347.1"/>
    <property type="molecule type" value="Genomic_DNA"/>
</dbReference>
<feature type="region of interest" description="Disordered" evidence="1">
    <location>
        <begin position="96"/>
        <end position="131"/>
    </location>
</feature>
<organism evidence="3 4">
    <name type="scientific">Marivibrio halodurans</name>
    <dbReference type="NCBI Taxonomy" id="2039722"/>
    <lineage>
        <taxon>Bacteria</taxon>
        <taxon>Pseudomonadati</taxon>
        <taxon>Pseudomonadota</taxon>
        <taxon>Alphaproteobacteria</taxon>
        <taxon>Rhodospirillales</taxon>
        <taxon>Rhodospirillaceae</taxon>
        <taxon>Marivibrio</taxon>
    </lineage>
</organism>
<sequence>MAATQSDNRKSANVDREAPGAAPTHHLSEELLLDYAAGVTDEAVGVLIATHLTLCPVCRARADQLDALGGVMMDRLTPSPLSEDAFDRLMARLDADAPGDDAPLRHDIDMRAPGGGRDGRGGDDDALMSGGGASDAVLPRVLQRYVPARVEDIDWTPIGLGVRRFDLSITGRSRATMLYVPAGRAVPQHTHEGNEYVLVLQGAFTDCCGHFGRGDVGIADSDLDHRPVAELGQDCICLAVTDGPLRLTGLLGRAFNRFVKF</sequence>
<feature type="compositionally biased region" description="Basic and acidic residues" evidence="1">
    <location>
        <begin position="7"/>
        <end position="18"/>
    </location>
</feature>
<dbReference type="AlphaFoldDB" id="A0A8J7V200"/>
<dbReference type="InterPro" id="IPR041916">
    <property type="entry name" value="Anti_sigma_zinc_sf"/>
</dbReference>
<feature type="region of interest" description="Disordered" evidence="1">
    <location>
        <begin position="1"/>
        <end position="23"/>
    </location>
</feature>
<evidence type="ECO:0000259" key="2">
    <source>
        <dbReference type="Pfam" id="PF12973"/>
    </source>
</evidence>
<protein>
    <submittedName>
        <fullName evidence="3">ChrR family anti-sigma-E factor</fullName>
    </submittedName>
</protein>
<keyword evidence="4" id="KW-1185">Reference proteome</keyword>
<name>A0A8J7V200_9PROT</name>
<reference evidence="3" key="1">
    <citation type="submission" date="2021-04" db="EMBL/GenBank/DDBJ databases">
        <authorList>
            <person name="Zhang D.-C."/>
        </authorList>
    </citation>
    <scope>NUCLEOTIDE SEQUENCE</scope>
    <source>
        <strain evidence="3">CGMCC 1.15697</strain>
    </source>
</reference>
<comment type="caution">
    <text evidence="3">The sequence shown here is derived from an EMBL/GenBank/DDBJ whole genome shotgun (WGS) entry which is preliminary data.</text>
</comment>